<dbReference type="Gene3D" id="2.170.130.10">
    <property type="entry name" value="TonB-dependent receptor, plug domain"/>
    <property type="match status" value="1"/>
</dbReference>
<keyword evidence="3" id="KW-1134">Transmembrane beta strand</keyword>
<dbReference type="Pfam" id="PF14905">
    <property type="entry name" value="OMP_b-brl_3"/>
    <property type="match status" value="1"/>
</dbReference>
<dbReference type="Pfam" id="PF07715">
    <property type="entry name" value="Plug"/>
    <property type="match status" value="1"/>
</dbReference>
<proteinExistence type="predicted"/>
<evidence type="ECO:0000256" key="8">
    <source>
        <dbReference type="SAM" id="SignalP"/>
    </source>
</evidence>
<accession>A0ABS9KFI7</accession>
<dbReference type="PANTHER" id="PTHR30069">
    <property type="entry name" value="TONB-DEPENDENT OUTER MEMBRANE RECEPTOR"/>
    <property type="match status" value="1"/>
</dbReference>
<comment type="subcellular location">
    <subcellularLocation>
        <location evidence="1">Cell outer membrane</location>
        <topology evidence="1">Multi-pass membrane protein</topology>
    </subcellularLocation>
</comment>
<keyword evidence="4" id="KW-0812">Transmembrane</keyword>
<evidence type="ECO:0000313" key="12">
    <source>
        <dbReference type="Proteomes" id="UP001165366"/>
    </source>
</evidence>
<dbReference type="EMBL" id="JAKLWS010000018">
    <property type="protein sequence ID" value="MCG2589613.1"/>
    <property type="molecule type" value="Genomic_DNA"/>
</dbReference>
<keyword evidence="5 8" id="KW-0732">Signal</keyword>
<dbReference type="PANTHER" id="PTHR30069:SF29">
    <property type="entry name" value="HEMOGLOBIN AND HEMOGLOBIN-HAPTOGLOBIN-BINDING PROTEIN 1-RELATED"/>
    <property type="match status" value="1"/>
</dbReference>
<feature type="domain" description="Outer membrane protein beta-barrel" evidence="10">
    <location>
        <begin position="393"/>
        <end position="796"/>
    </location>
</feature>
<evidence type="ECO:0000259" key="9">
    <source>
        <dbReference type="Pfam" id="PF07715"/>
    </source>
</evidence>
<keyword evidence="7" id="KW-0998">Cell outer membrane</keyword>
<dbReference type="SUPFAM" id="SSF49464">
    <property type="entry name" value="Carboxypeptidase regulatory domain-like"/>
    <property type="match status" value="1"/>
</dbReference>
<protein>
    <submittedName>
        <fullName evidence="11">TonB-dependent receptor</fullName>
    </submittedName>
</protein>
<evidence type="ECO:0000256" key="1">
    <source>
        <dbReference type="ARBA" id="ARBA00004571"/>
    </source>
</evidence>
<dbReference type="InterPro" id="IPR012910">
    <property type="entry name" value="Plug_dom"/>
</dbReference>
<feature type="domain" description="TonB-dependent receptor plug" evidence="9">
    <location>
        <begin position="152"/>
        <end position="228"/>
    </location>
</feature>
<dbReference type="InterPro" id="IPR039426">
    <property type="entry name" value="TonB-dep_rcpt-like"/>
</dbReference>
<dbReference type="SUPFAM" id="SSF56935">
    <property type="entry name" value="Porins"/>
    <property type="match status" value="1"/>
</dbReference>
<gene>
    <name evidence="11" type="ORF">L6773_13625</name>
</gene>
<reference evidence="11" key="2">
    <citation type="submission" date="2024-05" db="EMBL/GenBank/DDBJ databases">
        <title>Rhodohalobacter halophilus gen. nov., sp. nov., a moderately halophilic member of the family Balneolaceae.</title>
        <authorList>
            <person name="Xia J."/>
        </authorList>
    </citation>
    <scope>NUCLEOTIDE SEQUENCE</scope>
    <source>
        <strain evidence="11">WB101</strain>
    </source>
</reference>
<dbReference type="InterPro" id="IPR037066">
    <property type="entry name" value="Plug_dom_sf"/>
</dbReference>
<dbReference type="InterPro" id="IPR041700">
    <property type="entry name" value="OMP_b-brl_3"/>
</dbReference>
<keyword evidence="6" id="KW-0472">Membrane</keyword>
<sequence>MKKLILLIATLVLICGAFSGPVYAQNSSDEKAEVIGTIQDSDGSPVPNATVAIYNQAQSEILTGTSSLEDGSFSLKVDPGSYVLQVSYISYRTYRTNLDLSAGETTDIENVTLQNQEAMLDEVIVEGEQSYMQMNFDSRSFNVGKDITSLGGSALDVLDNVPSITVDYEGNVALRGNSGVQVLINGRPSSLVRNGTEALNSIPSNVIEEVEIITNPSARYSAEGTGGIINIKLVDDVTLGFNGSVQANTGYPQDHALGANLNYHKNNINWFGNFEIEYENDPASGSTFQSFNGDTTYAYREITEQDETEREGSAYVGADFYLPANQILTFSTRISLENEEEDSDVRYTDYSPDEPGVYRNVFESWDILQRVNRDDIEENRENDFDVRLQYENRFDGSDHRLTADADFEFGTEDQNSNLIQLVQTGDVNPLNQRTFSDERYREMRFDTDYERPLGRNGRLEAGMRLNFDWMDNDYVIEEQQNGFWVTPDSNLGISDNFTYYENVNAVYTTVAGENGKFSYQLGVRAENTRIQTELDRTGEGSDQNYLDLFPSAFLSYTLDERNSFQISYSRRIDRPWSRMLLPFTEIADTRNRRVGNPGLRPEFGNSFEAGYLRYWDTGSLLSSVYYRHRTDVIERVSTIDGQGITTRRPINLATEDSWGVEFSADQELFTNMQLSGSLNIFQSDREGEYQDQIYSSSTGRVTGRLRVRYQFLDGWNLQSYLNYRSAQQTTQGRRDGSFFMGSGISKDLLNRRASISLNVRDLFNSRQYEGEIINPNSYTDSNYQWSTRSFRLNFRYNFGGANRGRR</sequence>
<evidence type="ECO:0000256" key="4">
    <source>
        <dbReference type="ARBA" id="ARBA00022692"/>
    </source>
</evidence>
<keyword evidence="12" id="KW-1185">Reference proteome</keyword>
<organism evidence="11 12">
    <name type="scientific">Rhodohalobacter sulfatireducens</name>
    <dbReference type="NCBI Taxonomy" id="2911366"/>
    <lineage>
        <taxon>Bacteria</taxon>
        <taxon>Pseudomonadati</taxon>
        <taxon>Balneolota</taxon>
        <taxon>Balneolia</taxon>
        <taxon>Balneolales</taxon>
        <taxon>Balneolaceae</taxon>
        <taxon>Rhodohalobacter</taxon>
    </lineage>
</organism>
<evidence type="ECO:0000256" key="2">
    <source>
        <dbReference type="ARBA" id="ARBA00022448"/>
    </source>
</evidence>
<name>A0ABS9KFI7_9BACT</name>
<evidence type="ECO:0000256" key="5">
    <source>
        <dbReference type="ARBA" id="ARBA00022729"/>
    </source>
</evidence>
<keyword evidence="11" id="KW-0675">Receptor</keyword>
<keyword evidence="2" id="KW-0813">Transport</keyword>
<evidence type="ECO:0000259" key="10">
    <source>
        <dbReference type="Pfam" id="PF14905"/>
    </source>
</evidence>
<evidence type="ECO:0000256" key="7">
    <source>
        <dbReference type="ARBA" id="ARBA00023237"/>
    </source>
</evidence>
<dbReference type="Proteomes" id="UP001165366">
    <property type="component" value="Unassembled WGS sequence"/>
</dbReference>
<dbReference type="Pfam" id="PF13620">
    <property type="entry name" value="CarboxypepD_reg"/>
    <property type="match status" value="1"/>
</dbReference>
<feature type="signal peptide" evidence="8">
    <location>
        <begin position="1"/>
        <end position="24"/>
    </location>
</feature>
<feature type="chain" id="PRO_5045601577" evidence="8">
    <location>
        <begin position="25"/>
        <end position="806"/>
    </location>
</feature>
<dbReference type="InterPro" id="IPR008969">
    <property type="entry name" value="CarboxyPept-like_regulatory"/>
</dbReference>
<evidence type="ECO:0000256" key="3">
    <source>
        <dbReference type="ARBA" id="ARBA00022452"/>
    </source>
</evidence>
<comment type="caution">
    <text evidence="11">The sequence shown here is derived from an EMBL/GenBank/DDBJ whole genome shotgun (WGS) entry which is preliminary data.</text>
</comment>
<reference evidence="11" key="1">
    <citation type="submission" date="2022-01" db="EMBL/GenBank/DDBJ databases">
        <authorList>
            <person name="Wang Y."/>
        </authorList>
    </citation>
    <scope>NUCLEOTIDE SEQUENCE</scope>
    <source>
        <strain evidence="11">WB101</strain>
    </source>
</reference>
<dbReference type="Gene3D" id="2.60.40.1120">
    <property type="entry name" value="Carboxypeptidase-like, regulatory domain"/>
    <property type="match status" value="1"/>
</dbReference>
<dbReference type="Gene3D" id="2.40.170.20">
    <property type="entry name" value="TonB-dependent receptor, beta-barrel domain"/>
    <property type="match status" value="1"/>
</dbReference>
<evidence type="ECO:0000256" key="6">
    <source>
        <dbReference type="ARBA" id="ARBA00023136"/>
    </source>
</evidence>
<dbReference type="InterPro" id="IPR036942">
    <property type="entry name" value="Beta-barrel_TonB_sf"/>
</dbReference>
<evidence type="ECO:0000313" key="11">
    <source>
        <dbReference type="EMBL" id="MCG2589613.1"/>
    </source>
</evidence>